<comment type="caution">
    <text evidence="14">The sequence shown here is derived from an EMBL/GenBank/DDBJ whole genome shotgun (WGS) entry which is preliminary data.</text>
</comment>
<evidence type="ECO:0000256" key="2">
    <source>
        <dbReference type="ARBA" id="ARBA00003213"/>
    </source>
</evidence>
<evidence type="ECO:0000256" key="9">
    <source>
        <dbReference type="ARBA" id="ARBA00049563"/>
    </source>
</evidence>
<sequence>MNKKTCVILAGPTAVGKTAAAIEIARHFNTEIISADSRQCFKEMNIGVAKPSPEELKQVHHYFISTHSIHDTVNAAVFEQYALHAIDKIFQQQDIAVVTGGTGLYIKAFCAGLDDMPPLSPEIRTVIQDQYQQHGLAWLQQQVKEQDPLYYTTGEIQNPQRLMRALEVIQATGQSIRTFQQQKKVTRPFNIIKLGLELPKPELHARINTRVDIMMKQGLLEEVETLLPYKELNALQTVGYSELYEYLEGKISQQQAIDQIKTNTRHYAKRQMTWFKKDGEMEWLSPEAIGEMVNRVDQVTRKSN</sequence>
<dbReference type="Gene3D" id="1.10.20.140">
    <property type="match status" value="1"/>
</dbReference>
<keyword evidence="15" id="KW-1185">Reference proteome</keyword>
<keyword evidence="5 10" id="KW-0819">tRNA processing</keyword>
<evidence type="ECO:0000256" key="10">
    <source>
        <dbReference type="HAMAP-Rule" id="MF_00185"/>
    </source>
</evidence>
<feature type="binding site" evidence="10">
    <location>
        <begin position="13"/>
        <end position="18"/>
    </location>
    <ligand>
        <name>substrate</name>
    </ligand>
</feature>
<feature type="binding site" evidence="10">
    <location>
        <begin position="11"/>
        <end position="18"/>
    </location>
    <ligand>
        <name>ATP</name>
        <dbReference type="ChEBI" id="CHEBI:30616"/>
    </ligand>
</feature>
<feature type="site" description="Interaction with substrate tRNA" evidence="10">
    <location>
        <position position="102"/>
    </location>
</feature>
<dbReference type="InterPro" id="IPR039657">
    <property type="entry name" value="Dimethylallyltransferase"/>
</dbReference>
<keyword evidence="8 10" id="KW-0460">Magnesium</keyword>
<dbReference type="PANTHER" id="PTHR11088">
    <property type="entry name" value="TRNA DIMETHYLALLYLTRANSFERASE"/>
    <property type="match status" value="1"/>
</dbReference>
<dbReference type="InterPro" id="IPR018022">
    <property type="entry name" value="IPT"/>
</dbReference>
<comment type="subunit">
    <text evidence="10">Monomer.</text>
</comment>
<evidence type="ECO:0000256" key="6">
    <source>
        <dbReference type="ARBA" id="ARBA00022741"/>
    </source>
</evidence>
<evidence type="ECO:0000256" key="1">
    <source>
        <dbReference type="ARBA" id="ARBA00001946"/>
    </source>
</evidence>
<evidence type="ECO:0000313" key="14">
    <source>
        <dbReference type="EMBL" id="MBO9201838.1"/>
    </source>
</evidence>
<proteinExistence type="inferred from homology"/>
<evidence type="ECO:0000313" key="15">
    <source>
        <dbReference type="Proteomes" id="UP000677244"/>
    </source>
</evidence>
<gene>
    <name evidence="10 14" type="primary">miaA</name>
    <name evidence="14" type="ORF">J7I42_16260</name>
</gene>
<keyword evidence="4 10" id="KW-0808">Transferase</keyword>
<comment type="function">
    <text evidence="2 10 12">Catalyzes the transfer of a dimethylallyl group onto the adenine at position 37 in tRNAs that read codons beginning with uridine, leading to the formation of N6-(dimethylallyl)adenosine (i(6)A).</text>
</comment>
<evidence type="ECO:0000256" key="13">
    <source>
        <dbReference type="RuleBase" id="RU003785"/>
    </source>
</evidence>
<evidence type="ECO:0000256" key="11">
    <source>
        <dbReference type="RuleBase" id="RU003783"/>
    </source>
</evidence>
<dbReference type="InterPro" id="IPR027417">
    <property type="entry name" value="P-loop_NTPase"/>
</dbReference>
<dbReference type="EMBL" id="JAGHKO010000004">
    <property type="protein sequence ID" value="MBO9201838.1"/>
    <property type="molecule type" value="Genomic_DNA"/>
</dbReference>
<comment type="similarity">
    <text evidence="3 10 13">Belongs to the IPP transferase family.</text>
</comment>
<name>A0ABS3YVR5_9BACT</name>
<dbReference type="EC" id="2.5.1.75" evidence="10"/>
<dbReference type="Gene3D" id="3.40.50.300">
    <property type="entry name" value="P-loop containing nucleotide triphosphate hydrolases"/>
    <property type="match status" value="1"/>
</dbReference>
<comment type="cofactor">
    <cofactor evidence="1 10">
        <name>Mg(2+)</name>
        <dbReference type="ChEBI" id="CHEBI:18420"/>
    </cofactor>
</comment>
<evidence type="ECO:0000256" key="5">
    <source>
        <dbReference type="ARBA" id="ARBA00022694"/>
    </source>
</evidence>
<evidence type="ECO:0000256" key="8">
    <source>
        <dbReference type="ARBA" id="ARBA00022842"/>
    </source>
</evidence>
<evidence type="ECO:0000256" key="4">
    <source>
        <dbReference type="ARBA" id="ARBA00022679"/>
    </source>
</evidence>
<accession>A0ABS3YVR5</accession>
<dbReference type="SUPFAM" id="SSF52540">
    <property type="entry name" value="P-loop containing nucleoside triphosphate hydrolases"/>
    <property type="match status" value="1"/>
</dbReference>
<dbReference type="Proteomes" id="UP000677244">
    <property type="component" value="Unassembled WGS sequence"/>
</dbReference>
<dbReference type="RefSeq" id="WP_209139895.1">
    <property type="nucleotide sequence ID" value="NZ_JAGHKO010000004.1"/>
</dbReference>
<dbReference type="HAMAP" id="MF_00185">
    <property type="entry name" value="IPP_trans"/>
    <property type="match status" value="1"/>
</dbReference>
<feature type="region of interest" description="Interaction with substrate tRNA" evidence="10">
    <location>
        <begin position="160"/>
        <end position="164"/>
    </location>
</feature>
<dbReference type="PANTHER" id="PTHR11088:SF60">
    <property type="entry name" value="TRNA DIMETHYLALLYLTRANSFERASE"/>
    <property type="match status" value="1"/>
</dbReference>
<feature type="site" description="Interaction with substrate tRNA" evidence="10">
    <location>
        <position position="124"/>
    </location>
</feature>
<keyword evidence="6 10" id="KW-0547">Nucleotide-binding</keyword>
<dbReference type="GO" id="GO:0052381">
    <property type="term" value="F:tRNA dimethylallyltransferase activity"/>
    <property type="evidence" value="ECO:0007669"/>
    <property type="project" value="UniProtKB-EC"/>
</dbReference>
<comment type="catalytic activity">
    <reaction evidence="9 10 11">
        <text>adenosine(37) in tRNA + dimethylallyl diphosphate = N(6)-dimethylallyladenosine(37) in tRNA + diphosphate</text>
        <dbReference type="Rhea" id="RHEA:26482"/>
        <dbReference type="Rhea" id="RHEA-COMP:10162"/>
        <dbReference type="Rhea" id="RHEA-COMP:10375"/>
        <dbReference type="ChEBI" id="CHEBI:33019"/>
        <dbReference type="ChEBI" id="CHEBI:57623"/>
        <dbReference type="ChEBI" id="CHEBI:74411"/>
        <dbReference type="ChEBI" id="CHEBI:74415"/>
        <dbReference type="EC" id="2.5.1.75"/>
    </reaction>
</comment>
<keyword evidence="7 10" id="KW-0067">ATP-binding</keyword>
<dbReference type="Pfam" id="PF01715">
    <property type="entry name" value="IPPT"/>
    <property type="match status" value="1"/>
</dbReference>
<organism evidence="14 15">
    <name type="scientific">Niastella soli</name>
    <dbReference type="NCBI Taxonomy" id="2821487"/>
    <lineage>
        <taxon>Bacteria</taxon>
        <taxon>Pseudomonadati</taxon>
        <taxon>Bacteroidota</taxon>
        <taxon>Chitinophagia</taxon>
        <taxon>Chitinophagales</taxon>
        <taxon>Chitinophagaceae</taxon>
        <taxon>Niastella</taxon>
    </lineage>
</organism>
<feature type="region of interest" description="Interaction with substrate tRNA" evidence="10">
    <location>
        <begin position="36"/>
        <end position="39"/>
    </location>
</feature>
<evidence type="ECO:0000256" key="12">
    <source>
        <dbReference type="RuleBase" id="RU003784"/>
    </source>
</evidence>
<protein>
    <recommendedName>
        <fullName evidence="10">tRNA dimethylallyltransferase</fullName>
        <ecNumber evidence="10">2.5.1.75</ecNumber>
    </recommendedName>
    <alternativeName>
        <fullName evidence="10">Dimethylallyl diphosphate:tRNA dimethylallyltransferase</fullName>
        <shortName evidence="10">DMAPP:tRNA dimethylallyltransferase</shortName>
        <shortName evidence="10">DMATase</shortName>
    </alternativeName>
    <alternativeName>
        <fullName evidence="10">Isopentenyl-diphosphate:tRNA isopentenyltransferase</fullName>
        <shortName evidence="10">IPP transferase</shortName>
        <shortName evidence="10">IPPT</shortName>
        <shortName evidence="10">IPTase</shortName>
    </alternativeName>
</protein>
<evidence type="ECO:0000256" key="7">
    <source>
        <dbReference type="ARBA" id="ARBA00022840"/>
    </source>
</evidence>
<comment type="caution">
    <text evidence="10">Lacks conserved residue(s) required for the propagation of feature annotation.</text>
</comment>
<dbReference type="NCBIfam" id="TIGR00174">
    <property type="entry name" value="miaA"/>
    <property type="match status" value="1"/>
</dbReference>
<reference evidence="14 15" key="1">
    <citation type="submission" date="2021-03" db="EMBL/GenBank/DDBJ databases">
        <title>Assistant Professor.</title>
        <authorList>
            <person name="Huq M.A."/>
        </authorList>
    </citation>
    <scope>NUCLEOTIDE SEQUENCE [LARGE SCALE GENOMIC DNA]</scope>
    <source>
        <strain evidence="14 15">MAH-29</strain>
    </source>
</reference>
<evidence type="ECO:0000256" key="3">
    <source>
        <dbReference type="ARBA" id="ARBA00005842"/>
    </source>
</evidence>